<dbReference type="SUPFAM" id="SSF46689">
    <property type="entry name" value="Homeodomain-like"/>
    <property type="match status" value="1"/>
</dbReference>
<dbReference type="Proteomes" id="UP001430990">
    <property type="component" value="Chromosome"/>
</dbReference>
<feature type="compositionally biased region" description="Basic residues" evidence="3">
    <location>
        <begin position="1"/>
        <end position="11"/>
    </location>
</feature>
<dbReference type="InterPro" id="IPR050109">
    <property type="entry name" value="HTH-type_TetR-like_transc_reg"/>
</dbReference>
<dbReference type="EMBL" id="CP088100">
    <property type="protein sequence ID" value="UFW91232.1"/>
    <property type="molecule type" value="Genomic_DNA"/>
</dbReference>
<reference evidence="5" key="1">
    <citation type="submission" date="2021-11" db="EMBL/GenBank/DDBJ databases">
        <title>Australian commercial rhizobial inoculants.</title>
        <authorList>
            <person name="Kohlmeier M.G."/>
            <person name="O'Hara G.W."/>
            <person name="Colombi E."/>
            <person name="Ramsay J.P."/>
            <person name="Terpolilli J."/>
        </authorList>
    </citation>
    <scope>NUCLEOTIDE SEQUENCE</scope>
    <source>
        <strain evidence="5">CC829</strain>
    </source>
</reference>
<evidence type="ECO:0000256" key="2">
    <source>
        <dbReference type="PROSITE-ProRule" id="PRU00335"/>
    </source>
</evidence>
<accession>A0ABY3QYW0</accession>
<gene>
    <name evidence="5" type="ORF">BjapCC829_19500</name>
</gene>
<dbReference type="InterPro" id="IPR009057">
    <property type="entry name" value="Homeodomain-like_sf"/>
</dbReference>
<evidence type="ECO:0000256" key="1">
    <source>
        <dbReference type="ARBA" id="ARBA00023125"/>
    </source>
</evidence>
<keyword evidence="1 2" id="KW-0238">DNA-binding</keyword>
<evidence type="ECO:0000313" key="5">
    <source>
        <dbReference type="EMBL" id="UFW91232.1"/>
    </source>
</evidence>
<dbReference type="PANTHER" id="PTHR30055">
    <property type="entry name" value="HTH-TYPE TRANSCRIPTIONAL REGULATOR RUTR"/>
    <property type="match status" value="1"/>
</dbReference>
<feature type="domain" description="HTH tetR-type" evidence="4">
    <location>
        <begin position="22"/>
        <end position="81"/>
    </location>
</feature>
<evidence type="ECO:0000313" key="6">
    <source>
        <dbReference type="Proteomes" id="UP001430990"/>
    </source>
</evidence>
<dbReference type="InterPro" id="IPR001647">
    <property type="entry name" value="HTH_TetR"/>
</dbReference>
<dbReference type="Gene3D" id="1.10.357.10">
    <property type="entry name" value="Tetracycline Repressor, domain 2"/>
    <property type="match status" value="1"/>
</dbReference>
<evidence type="ECO:0000259" key="4">
    <source>
        <dbReference type="PROSITE" id="PS50977"/>
    </source>
</evidence>
<evidence type="ECO:0000256" key="3">
    <source>
        <dbReference type="SAM" id="MobiDB-lite"/>
    </source>
</evidence>
<proteinExistence type="predicted"/>
<feature type="compositionally biased region" description="Basic and acidic residues" evidence="3">
    <location>
        <begin position="12"/>
        <end position="22"/>
    </location>
</feature>
<dbReference type="PRINTS" id="PR00455">
    <property type="entry name" value="HTHTETR"/>
</dbReference>
<dbReference type="PANTHER" id="PTHR30055:SF181">
    <property type="entry name" value="BLR6905 PROTEIN"/>
    <property type="match status" value="1"/>
</dbReference>
<dbReference type="RefSeq" id="WP_231145269.1">
    <property type="nucleotide sequence ID" value="NZ_CP088100.1"/>
</dbReference>
<protein>
    <submittedName>
        <fullName evidence="5">TetR/AcrR family transcriptional regulator</fullName>
    </submittedName>
</protein>
<feature type="DNA-binding region" description="H-T-H motif" evidence="2">
    <location>
        <begin position="44"/>
        <end position="63"/>
    </location>
</feature>
<sequence>MKQPSKARARAQIREPQRLDPSERESIIAREAVSFFAEHGFGGQTRELAKRLGITQPLLYRYFPSKEALIERVYQEVFVGRWKPSWEKIITDRSVPLKARLIHFYRDYAEVILTYEWIRLFMFAGLRDLGLNARYLKMLRERAFENVIEEIRAEYGRPSTGDLPATVLEIEMVWGLHAAIFYLGVRKFIYSMPLETDVNSIIDAKVTTFLGGIRSILPAKVAANSAT</sequence>
<dbReference type="PROSITE" id="PS50977">
    <property type="entry name" value="HTH_TETR_2"/>
    <property type="match status" value="1"/>
</dbReference>
<feature type="region of interest" description="Disordered" evidence="3">
    <location>
        <begin position="1"/>
        <end position="22"/>
    </location>
</feature>
<name>A0ABY3QYW0_9BRAD</name>
<keyword evidence="6" id="KW-1185">Reference proteome</keyword>
<dbReference type="Pfam" id="PF00440">
    <property type="entry name" value="TetR_N"/>
    <property type="match status" value="1"/>
</dbReference>
<organism evidence="5 6">
    <name type="scientific">Bradyrhizobium barranii</name>
    <dbReference type="NCBI Taxonomy" id="2992140"/>
    <lineage>
        <taxon>Bacteria</taxon>
        <taxon>Pseudomonadati</taxon>
        <taxon>Pseudomonadota</taxon>
        <taxon>Alphaproteobacteria</taxon>
        <taxon>Hyphomicrobiales</taxon>
        <taxon>Nitrobacteraceae</taxon>
        <taxon>Bradyrhizobium</taxon>
    </lineage>
</organism>